<evidence type="ECO:0000313" key="12">
    <source>
        <dbReference type="Proteomes" id="UP000094455"/>
    </source>
</evidence>
<evidence type="ECO:0000256" key="3">
    <source>
        <dbReference type="ARBA" id="ARBA00022679"/>
    </source>
</evidence>
<dbReference type="PANTHER" id="PTHR32385">
    <property type="entry name" value="MANNOSYL PHOSPHORYLINOSITOL CERAMIDE SYNTHASE"/>
    <property type="match status" value="1"/>
</dbReference>
<keyword evidence="4 10" id="KW-0812">Transmembrane</keyword>
<dbReference type="EMBL" id="KV454007">
    <property type="protein sequence ID" value="ODQ44466.1"/>
    <property type="molecule type" value="Genomic_DNA"/>
</dbReference>
<organism evidence="11 12">
    <name type="scientific">Pichia membranifaciens NRRL Y-2026</name>
    <dbReference type="NCBI Taxonomy" id="763406"/>
    <lineage>
        <taxon>Eukaryota</taxon>
        <taxon>Fungi</taxon>
        <taxon>Dikarya</taxon>
        <taxon>Ascomycota</taxon>
        <taxon>Saccharomycotina</taxon>
        <taxon>Pichiomycetes</taxon>
        <taxon>Pichiales</taxon>
        <taxon>Pichiaceae</taxon>
        <taxon>Pichia</taxon>
    </lineage>
</organism>
<dbReference type="Proteomes" id="UP000094455">
    <property type="component" value="Unassembled WGS sequence"/>
</dbReference>
<dbReference type="OrthoDB" id="3647at2759"/>
<dbReference type="PANTHER" id="PTHR32385:SF20">
    <property type="entry name" value="MANNOSYL PHOSPHORYLINOSITOL CERAMIDE SYNTHASE CSH1-RELATED"/>
    <property type="match status" value="1"/>
</dbReference>
<evidence type="ECO:0000256" key="5">
    <source>
        <dbReference type="ARBA" id="ARBA00022989"/>
    </source>
</evidence>
<dbReference type="RefSeq" id="XP_019015579.1">
    <property type="nucleotide sequence ID" value="XM_019163055.1"/>
</dbReference>
<sequence>MKSEVKFLLYAHAVLALFLTYQLFDLITLLYDDSRQYGLLSTELNNSNYLQSQPQLIPKIIHQTYKTNSIPDIWKEGQQSCIDLNPDYQYILWTDEMARDFIAEQYPWFLKTFDDYPYPIERADVIRYFILSHYGGIYIDLDDGCARNLDPLLTVPAFVRKTMPTGISNDIMGSVPNHPFFAKAISMLQRYQRNWLIPYITIMFSTGPLYLSVVWKQYIRWGNPPSGVVRILMPEDYKLSKDAFFKISKGSSWHKDDAAFLLLMSRHIPISIVCCVLLAILIISSEYALVCVINRRYGSKISKLVKNTKCFFLKAVPSWMSFSSLSSTSGNSTSRGSTAKWQSLPTRKSRKDSNLPVALAVDMEKNVQVLDEIEES</sequence>
<feature type="region of interest" description="Disordered" evidence="9">
    <location>
        <begin position="327"/>
        <end position="352"/>
    </location>
</feature>
<dbReference type="InterPro" id="IPR007577">
    <property type="entry name" value="GlycoTrfase_DXD_sugar-bd_CS"/>
</dbReference>
<dbReference type="InterPro" id="IPR029044">
    <property type="entry name" value="Nucleotide-diphossugar_trans"/>
</dbReference>
<comment type="similarity">
    <text evidence="2">Belongs to the glycosyltransferase 32 family.</text>
</comment>
<name>A0A1E3NEE1_9ASCO</name>
<evidence type="ECO:0000256" key="9">
    <source>
        <dbReference type="SAM" id="MobiDB-lite"/>
    </source>
</evidence>
<dbReference type="Pfam" id="PF04488">
    <property type="entry name" value="Gly_transf_sug"/>
    <property type="match status" value="1"/>
</dbReference>
<proteinExistence type="inferred from homology"/>
<comment type="catalytic activity">
    <reaction evidence="7">
        <text>a 1D-myo-inositol-1-phospho-N-[(R)-2-hydroxy-very-long-chain fatty acyl]-(R)-4-hydroxysphingoid base + GDP-alpha-D-mannose = an alpha-D-mannosyl-(1&lt;-&gt;6)-1D-myo-inositol-1-phospho-N-[(R)-2-hydroxy-very-long-chain fatty acyl]-(R)-4-hydroxysphingoid base + GDP + H(+)</text>
        <dbReference type="Rhea" id="RHEA:64596"/>
        <dbReference type="ChEBI" id="CHEBI:15378"/>
        <dbReference type="ChEBI" id="CHEBI:57527"/>
        <dbReference type="ChEBI" id="CHEBI:58189"/>
        <dbReference type="ChEBI" id="CHEBI:155885"/>
        <dbReference type="ChEBI" id="CHEBI:155926"/>
        <dbReference type="EC" id="2.4.1.370"/>
    </reaction>
    <physiologicalReaction direction="left-to-right" evidence="7">
        <dbReference type="Rhea" id="RHEA:64597"/>
    </physiologicalReaction>
</comment>
<dbReference type="STRING" id="763406.A0A1E3NEE1"/>
<dbReference type="GeneID" id="30179742"/>
<evidence type="ECO:0000256" key="4">
    <source>
        <dbReference type="ARBA" id="ARBA00022692"/>
    </source>
</evidence>
<dbReference type="GO" id="GO:0016020">
    <property type="term" value="C:membrane"/>
    <property type="evidence" value="ECO:0007669"/>
    <property type="project" value="UniProtKB-SubCell"/>
</dbReference>
<accession>A0A1E3NEE1</accession>
<evidence type="ECO:0000256" key="2">
    <source>
        <dbReference type="ARBA" id="ARBA00009003"/>
    </source>
</evidence>
<dbReference type="GO" id="GO:0103064">
    <property type="term" value="F:inositol phosphorylceramide mannosyltransferase activity"/>
    <property type="evidence" value="ECO:0007669"/>
    <property type="project" value="UniProtKB-EC"/>
</dbReference>
<evidence type="ECO:0000313" key="11">
    <source>
        <dbReference type="EMBL" id="ODQ44466.1"/>
    </source>
</evidence>
<reference evidence="11 12" key="1">
    <citation type="journal article" date="2016" name="Proc. Natl. Acad. Sci. U.S.A.">
        <title>Comparative genomics of biotechnologically important yeasts.</title>
        <authorList>
            <person name="Riley R."/>
            <person name="Haridas S."/>
            <person name="Wolfe K.H."/>
            <person name="Lopes M.R."/>
            <person name="Hittinger C.T."/>
            <person name="Goeker M."/>
            <person name="Salamov A.A."/>
            <person name="Wisecaver J.H."/>
            <person name="Long T.M."/>
            <person name="Calvey C.H."/>
            <person name="Aerts A.L."/>
            <person name="Barry K.W."/>
            <person name="Choi C."/>
            <person name="Clum A."/>
            <person name="Coughlan A.Y."/>
            <person name="Deshpande S."/>
            <person name="Douglass A.P."/>
            <person name="Hanson S.J."/>
            <person name="Klenk H.-P."/>
            <person name="LaButti K.M."/>
            <person name="Lapidus A."/>
            <person name="Lindquist E.A."/>
            <person name="Lipzen A.M."/>
            <person name="Meier-Kolthoff J.P."/>
            <person name="Ohm R.A."/>
            <person name="Otillar R.P."/>
            <person name="Pangilinan J.L."/>
            <person name="Peng Y."/>
            <person name="Rokas A."/>
            <person name="Rosa C.A."/>
            <person name="Scheuner C."/>
            <person name="Sibirny A.A."/>
            <person name="Slot J.C."/>
            <person name="Stielow J.B."/>
            <person name="Sun H."/>
            <person name="Kurtzman C.P."/>
            <person name="Blackwell M."/>
            <person name="Grigoriev I.V."/>
            <person name="Jeffries T.W."/>
        </authorList>
    </citation>
    <scope>NUCLEOTIDE SEQUENCE [LARGE SCALE GENOMIC DNA]</scope>
    <source>
        <strain evidence="11 12">NRRL Y-2026</strain>
    </source>
</reference>
<dbReference type="GO" id="GO:0051999">
    <property type="term" value="P:mannosyl-inositol phosphorylceramide biosynthetic process"/>
    <property type="evidence" value="ECO:0007669"/>
    <property type="project" value="TreeGrafter"/>
</dbReference>
<feature type="compositionally biased region" description="Low complexity" evidence="9">
    <location>
        <begin position="327"/>
        <end position="338"/>
    </location>
</feature>
<gene>
    <name evidence="11" type="ORF">PICMEDRAFT_37073</name>
</gene>
<keyword evidence="3" id="KW-0808">Transferase</keyword>
<dbReference type="InterPro" id="IPR051706">
    <property type="entry name" value="Glycosyltransferase_domain"/>
</dbReference>
<evidence type="ECO:0000256" key="10">
    <source>
        <dbReference type="SAM" id="Phobius"/>
    </source>
</evidence>
<dbReference type="Gene3D" id="3.90.550.20">
    <property type="match status" value="1"/>
</dbReference>
<keyword evidence="6 10" id="KW-0472">Membrane</keyword>
<dbReference type="SUPFAM" id="SSF53448">
    <property type="entry name" value="Nucleotide-diphospho-sugar transferases"/>
    <property type="match status" value="1"/>
</dbReference>
<comment type="subcellular location">
    <subcellularLocation>
        <location evidence="1">Membrane</location>
        <topology evidence="1">Multi-pass membrane protein</topology>
    </subcellularLocation>
</comment>
<feature type="transmembrane region" description="Helical" evidence="10">
    <location>
        <begin position="270"/>
        <end position="293"/>
    </location>
</feature>
<dbReference type="GO" id="GO:0006676">
    <property type="term" value="P:mannosyl diphosphorylinositol ceramide metabolic process"/>
    <property type="evidence" value="ECO:0007669"/>
    <property type="project" value="UniProtKB-ARBA"/>
</dbReference>
<dbReference type="GO" id="GO:0031501">
    <property type="term" value="C:mannosyltransferase complex"/>
    <property type="evidence" value="ECO:0007669"/>
    <property type="project" value="UniProtKB-ARBA"/>
</dbReference>
<dbReference type="FunFam" id="3.90.550.20:FF:000001">
    <property type="entry name" value="MIPC synthase subunit (SurA)"/>
    <property type="match status" value="1"/>
</dbReference>
<evidence type="ECO:0000256" key="6">
    <source>
        <dbReference type="ARBA" id="ARBA00023136"/>
    </source>
</evidence>
<keyword evidence="5 10" id="KW-1133">Transmembrane helix</keyword>
<evidence type="ECO:0000256" key="7">
    <source>
        <dbReference type="ARBA" id="ARBA00052145"/>
    </source>
</evidence>
<dbReference type="EC" id="2.4.1.370" evidence="8"/>
<keyword evidence="12" id="KW-1185">Reference proteome</keyword>
<evidence type="ECO:0000256" key="1">
    <source>
        <dbReference type="ARBA" id="ARBA00004141"/>
    </source>
</evidence>
<protein>
    <recommendedName>
        <fullName evidence="8">inositol phosphorylceramide mannosyltransferase</fullName>
        <ecNumber evidence="8">2.4.1.370</ecNumber>
    </recommendedName>
</protein>
<feature type="transmembrane region" description="Helical" evidence="10">
    <location>
        <begin position="7"/>
        <end position="31"/>
    </location>
</feature>
<dbReference type="AlphaFoldDB" id="A0A1E3NEE1"/>
<evidence type="ECO:0000256" key="8">
    <source>
        <dbReference type="ARBA" id="ARBA00066893"/>
    </source>
</evidence>